<dbReference type="Proteomes" id="UP001209854">
    <property type="component" value="Unassembled WGS sequence"/>
</dbReference>
<proteinExistence type="predicted"/>
<organism evidence="1 2">
    <name type="scientific">Endozoicomonas gorgoniicola</name>
    <dbReference type="NCBI Taxonomy" id="1234144"/>
    <lineage>
        <taxon>Bacteria</taxon>
        <taxon>Pseudomonadati</taxon>
        <taxon>Pseudomonadota</taxon>
        <taxon>Gammaproteobacteria</taxon>
        <taxon>Oceanospirillales</taxon>
        <taxon>Endozoicomonadaceae</taxon>
        <taxon>Endozoicomonas</taxon>
    </lineage>
</organism>
<name>A0ABT3MT79_9GAMM</name>
<dbReference type="InterPro" id="IPR009279">
    <property type="entry name" value="Portal_Mu"/>
</dbReference>
<gene>
    <name evidence="1" type="ORF">NX722_07940</name>
</gene>
<accession>A0ABT3MT79</accession>
<keyword evidence="2" id="KW-1185">Reference proteome</keyword>
<comment type="caution">
    <text evidence="1">The sequence shown here is derived from an EMBL/GenBank/DDBJ whole genome shotgun (WGS) entry which is preliminary data.</text>
</comment>
<evidence type="ECO:0000313" key="2">
    <source>
        <dbReference type="Proteomes" id="UP001209854"/>
    </source>
</evidence>
<reference evidence="1 2" key="1">
    <citation type="submission" date="2022-10" db="EMBL/GenBank/DDBJ databases">
        <title>High-quality genome sequences of two octocoral-associated bacteria, Endozoicomonas euniceicola EF212 and Endozoicomonas gorgoniicola PS125.</title>
        <authorList>
            <person name="Chiou Y.-J."/>
            <person name="Chen Y.-H."/>
        </authorList>
    </citation>
    <scope>NUCLEOTIDE SEQUENCE [LARGE SCALE GENOMIC DNA]</scope>
    <source>
        <strain evidence="1 2">PS125</strain>
    </source>
</reference>
<protein>
    <submittedName>
        <fullName evidence="1">DUF935 domain-containing protein</fullName>
    </submittedName>
</protein>
<evidence type="ECO:0000313" key="1">
    <source>
        <dbReference type="EMBL" id="MCW7552580.1"/>
    </source>
</evidence>
<dbReference type="Pfam" id="PF06074">
    <property type="entry name" value="Portal_Mu"/>
    <property type="match status" value="1"/>
</dbReference>
<sequence length="531" mass="59042">MNESIIINPDTGKGFKKKDLTRHITRATLTGVRQASPGHSVASFLTPERLASVLRNAIDGDMEDYLILAEEMEERDLHYSSQLRTRKLAVSGIEPVVEAVSEDAKDVELADEIRALVSEPTFSDMLFDLLDGLGKGFSVVEVVWKTDKGHWQPCDYRWADPRFFTFDNETGRELRHQNHTVEGGQLEPYKYLIHMPRIKSGLPVRNGLARLTAVMYMLKGYTLKDWWAFAEVFGMPIRVGKYGTNATDEEIETLVNAIANIASDAGAAIPESMKLELIETNKGTGGDTLFQNMAEWADRQISKGVLGQTMTADDGSSQSQANVHNDVRGDIQKDDARQLANTLQTLVQWYIDLNHGPQEKYPRITLPIIEPEDLKTLSEALGPMIDRGLKIEKSQLLDRFGFADADEGAELMHPQGQVQPVSEPALNHSLALSRSLSESSAGYTPSLGLNREQPGSDEKILEELESEMLEEWEPVMKPILDPVQTLADECEDLEEFLARLPELLEDGAMDTSKLITKLAEGTFKARGLGDG</sequence>
<dbReference type="RefSeq" id="WP_262567533.1">
    <property type="nucleotide sequence ID" value="NZ_JAPFCC010000001.1"/>
</dbReference>
<dbReference type="EMBL" id="JAPFCC010000001">
    <property type="protein sequence ID" value="MCW7552580.1"/>
    <property type="molecule type" value="Genomic_DNA"/>
</dbReference>